<dbReference type="Proteomes" id="UP000198703">
    <property type="component" value="Unassembled WGS sequence"/>
</dbReference>
<evidence type="ECO:0000313" key="3">
    <source>
        <dbReference type="Proteomes" id="UP000198703"/>
    </source>
</evidence>
<feature type="region of interest" description="Disordered" evidence="1">
    <location>
        <begin position="13"/>
        <end position="36"/>
    </location>
</feature>
<dbReference type="SUPFAM" id="SSF110849">
    <property type="entry name" value="ParB/Sulfiredoxin"/>
    <property type="match status" value="1"/>
</dbReference>
<sequence>MASKRNAAAFAAITARAAGSPQSPSPVGTGPGDTGSIEHQTALLKGVEAPHGGAWGRTAVTAVGRELQRLQARQAEDLASGALPIRIQADRIIDEIGSDRIAGVADVDLASLAENIQRRGLRVPIRVRPVDPNWRPDPADPYATGEMMFVLQSGRRRLAACQMIGVAPLAFLSLSADGAPRLDDLTERFFENVQRRDLTTFEKLFSVGMIADAIGADTQGQVAEILGCDKSLVSRGVAVFTHREALEARGVDLVKATLRDIDAALTALRKAQPAPTAKAEAMRKLRASRREDAALPFQRRDVHGGSVELSRRRDGAVTLKIVSTSLDEARVERILAVLDDRPELKS</sequence>
<evidence type="ECO:0000256" key="1">
    <source>
        <dbReference type="SAM" id="MobiDB-lite"/>
    </source>
</evidence>
<dbReference type="OrthoDB" id="7812542at2"/>
<dbReference type="AlphaFoldDB" id="A0A1H4GBI0"/>
<dbReference type="InterPro" id="IPR036086">
    <property type="entry name" value="ParB/Sulfiredoxin_sf"/>
</dbReference>
<dbReference type="PANTHER" id="PTHR33375:SF1">
    <property type="entry name" value="CHROMOSOME-PARTITIONING PROTEIN PARB-RELATED"/>
    <property type="match status" value="1"/>
</dbReference>
<dbReference type="PANTHER" id="PTHR33375">
    <property type="entry name" value="CHROMOSOME-PARTITIONING PROTEIN PARB-RELATED"/>
    <property type="match status" value="1"/>
</dbReference>
<evidence type="ECO:0000313" key="2">
    <source>
        <dbReference type="EMBL" id="SEB06340.1"/>
    </source>
</evidence>
<reference evidence="2 3" key="1">
    <citation type="submission" date="2016-10" db="EMBL/GenBank/DDBJ databases">
        <authorList>
            <person name="de Groot N.N."/>
        </authorList>
    </citation>
    <scope>NUCLEOTIDE SEQUENCE [LARGE SCALE GENOMIC DNA]</scope>
    <source>
        <strain evidence="2 3">DSM 15345</strain>
    </source>
</reference>
<dbReference type="Gene3D" id="3.90.1530.30">
    <property type="match status" value="1"/>
</dbReference>
<dbReference type="Gene3D" id="1.10.10.2830">
    <property type="match status" value="1"/>
</dbReference>
<proteinExistence type="predicted"/>
<keyword evidence="3" id="KW-1185">Reference proteome</keyword>
<dbReference type="InterPro" id="IPR050336">
    <property type="entry name" value="Chromosome_partition/occlusion"/>
</dbReference>
<evidence type="ECO:0008006" key="4">
    <source>
        <dbReference type="Google" id="ProtNLM"/>
    </source>
</evidence>
<dbReference type="EMBL" id="FNQM01000045">
    <property type="protein sequence ID" value="SEB06340.1"/>
    <property type="molecule type" value="Genomic_DNA"/>
</dbReference>
<dbReference type="GO" id="GO:0007059">
    <property type="term" value="P:chromosome segregation"/>
    <property type="evidence" value="ECO:0007669"/>
    <property type="project" value="TreeGrafter"/>
</dbReference>
<organism evidence="2 3">
    <name type="scientific">Rubrimonas cliftonensis</name>
    <dbReference type="NCBI Taxonomy" id="89524"/>
    <lineage>
        <taxon>Bacteria</taxon>
        <taxon>Pseudomonadati</taxon>
        <taxon>Pseudomonadota</taxon>
        <taxon>Alphaproteobacteria</taxon>
        <taxon>Rhodobacterales</taxon>
        <taxon>Paracoccaceae</taxon>
        <taxon>Rubrimonas</taxon>
    </lineage>
</organism>
<gene>
    <name evidence="2" type="ORF">SAMN05444370_1457</name>
</gene>
<dbReference type="STRING" id="89524.SAMN05444370_1457"/>
<accession>A0A1H4GBI0</accession>
<dbReference type="GO" id="GO:0005694">
    <property type="term" value="C:chromosome"/>
    <property type="evidence" value="ECO:0007669"/>
    <property type="project" value="TreeGrafter"/>
</dbReference>
<name>A0A1H4GBI0_9RHOB</name>
<dbReference type="SUPFAM" id="SSF109709">
    <property type="entry name" value="KorB DNA-binding domain-like"/>
    <property type="match status" value="1"/>
</dbReference>
<dbReference type="RefSeq" id="WP_093256867.1">
    <property type="nucleotide sequence ID" value="NZ_FNQM01000045.1"/>
</dbReference>
<protein>
    <recommendedName>
        <fullName evidence="4">Chromosome partitioning protein, ParB family</fullName>
    </recommendedName>
</protein>